<dbReference type="InterPro" id="IPR038418">
    <property type="entry name" value="6-PTP_synth/QueD_sf"/>
</dbReference>
<dbReference type="SUPFAM" id="SSF55620">
    <property type="entry name" value="Tetrahydrobiopterin biosynthesis enzymes-like"/>
    <property type="match status" value="1"/>
</dbReference>
<keyword evidence="5 8" id="KW-0862">Zinc</keyword>
<evidence type="ECO:0000256" key="6">
    <source>
        <dbReference type="ARBA" id="ARBA00023239"/>
    </source>
</evidence>
<keyword evidence="6 8" id="KW-0456">Lyase</keyword>
<evidence type="ECO:0000313" key="10">
    <source>
        <dbReference type="Proteomes" id="UP000653076"/>
    </source>
</evidence>
<dbReference type="PIRSF" id="PIRSF006113">
    <property type="entry name" value="PTP_synth"/>
    <property type="match status" value="1"/>
</dbReference>
<gene>
    <name evidence="9" type="primary">exsC_1</name>
    <name evidence="9" type="ORF">Vqi01_49540</name>
</gene>
<keyword evidence="10" id="KW-1185">Reference proteome</keyword>
<keyword evidence="4 8" id="KW-0479">Metal-binding</keyword>
<dbReference type="EC" id="4.-.-.-" evidence="8"/>
<dbReference type="Pfam" id="PF01242">
    <property type="entry name" value="PTPS"/>
    <property type="match status" value="1"/>
</dbReference>
<dbReference type="PANTHER" id="PTHR12589">
    <property type="entry name" value="PYRUVOYL TETRAHYDROBIOPTERIN SYNTHASE"/>
    <property type="match status" value="1"/>
</dbReference>
<proteinExistence type="inferred from homology"/>
<evidence type="ECO:0000256" key="1">
    <source>
        <dbReference type="ARBA" id="ARBA00005061"/>
    </source>
</evidence>
<evidence type="ECO:0000256" key="4">
    <source>
        <dbReference type="ARBA" id="ARBA00022723"/>
    </source>
</evidence>
<comment type="cofactor">
    <cofactor evidence="8">
        <name>Zn(2+)</name>
        <dbReference type="ChEBI" id="CHEBI:29105"/>
    </cofactor>
    <text evidence="8">Binds 1 zinc ion per subunit.</text>
</comment>
<comment type="caution">
    <text evidence="9">The sequence shown here is derived from an EMBL/GenBank/DDBJ whole genome shotgun (WGS) entry which is preliminary data.</text>
</comment>
<evidence type="ECO:0000256" key="7">
    <source>
        <dbReference type="ARBA" id="ARBA00048807"/>
    </source>
</evidence>
<dbReference type="InterPro" id="IPR007115">
    <property type="entry name" value="6-PTP_synth/QueD"/>
</dbReference>
<evidence type="ECO:0000256" key="8">
    <source>
        <dbReference type="PIRNR" id="PIRNR006113"/>
    </source>
</evidence>
<protein>
    <recommendedName>
        <fullName evidence="3 8">6-carboxy-5,6,7,8-tetrahydropterin synthase</fullName>
        <ecNumber evidence="8">4.-.-.-</ecNumber>
    </recommendedName>
</protein>
<comment type="pathway">
    <text evidence="1 8">Purine metabolism; 7-cyano-7-deazaguanine biosynthesis.</text>
</comment>
<sequence>MWRIGKRFSFDASHRLPGLPEGHKCGRLHGHTYTVEVVVEGDSLTGPGFVTDFGDLAPFGQYINDHLDHRHLNDVLGVIAPTSERLAWHLAQWLKDHLADSLGGRLAVVRVSETPSSWAEYVLDLT</sequence>
<comment type="catalytic activity">
    <reaction evidence="7 8">
        <text>7,8-dihydroneopterin 3'-triphosphate + H2O = 6-carboxy-5,6,7,8-tetrahydropterin + triphosphate + acetaldehyde + 2 H(+)</text>
        <dbReference type="Rhea" id="RHEA:27966"/>
        <dbReference type="ChEBI" id="CHEBI:15343"/>
        <dbReference type="ChEBI" id="CHEBI:15377"/>
        <dbReference type="ChEBI" id="CHEBI:15378"/>
        <dbReference type="ChEBI" id="CHEBI:18036"/>
        <dbReference type="ChEBI" id="CHEBI:58462"/>
        <dbReference type="ChEBI" id="CHEBI:61032"/>
        <dbReference type="EC" id="4.1.2.50"/>
    </reaction>
</comment>
<accession>A0ABQ4JGT0</accession>
<organism evidence="9 10">
    <name type="scientific">Micromonospora qiuiae</name>
    <dbReference type="NCBI Taxonomy" id="502268"/>
    <lineage>
        <taxon>Bacteria</taxon>
        <taxon>Bacillati</taxon>
        <taxon>Actinomycetota</taxon>
        <taxon>Actinomycetes</taxon>
        <taxon>Micromonosporales</taxon>
        <taxon>Micromonosporaceae</taxon>
        <taxon>Micromonospora</taxon>
    </lineage>
</organism>
<evidence type="ECO:0000256" key="3">
    <source>
        <dbReference type="ARBA" id="ARBA00018141"/>
    </source>
</evidence>
<name>A0ABQ4JGT0_9ACTN</name>
<evidence type="ECO:0000256" key="2">
    <source>
        <dbReference type="ARBA" id="ARBA00008900"/>
    </source>
</evidence>
<dbReference type="Proteomes" id="UP000653076">
    <property type="component" value="Unassembled WGS sequence"/>
</dbReference>
<dbReference type="EMBL" id="BOPC01000084">
    <property type="protein sequence ID" value="GIJ29792.1"/>
    <property type="molecule type" value="Genomic_DNA"/>
</dbReference>
<reference evidence="9 10" key="1">
    <citation type="submission" date="2021-01" db="EMBL/GenBank/DDBJ databases">
        <title>Whole genome shotgun sequence of Verrucosispora qiuiae NBRC 106684.</title>
        <authorList>
            <person name="Komaki H."/>
            <person name="Tamura T."/>
        </authorList>
    </citation>
    <scope>NUCLEOTIDE SEQUENCE [LARGE SCALE GENOMIC DNA]</scope>
    <source>
        <strain evidence="9 10">NBRC 106684</strain>
    </source>
</reference>
<dbReference type="PANTHER" id="PTHR12589:SF7">
    <property type="entry name" value="6-PYRUVOYL TETRAHYDROBIOPTERIN SYNTHASE"/>
    <property type="match status" value="1"/>
</dbReference>
<comment type="similarity">
    <text evidence="2 8">Belongs to the PTPS family. QueD subfamily.</text>
</comment>
<keyword evidence="8" id="KW-0671">Queuosine biosynthesis</keyword>
<evidence type="ECO:0000256" key="5">
    <source>
        <dbReference type="ARBA" id="ARBA00022833"/>
    </source>
</evidence>
<dbReference type="NCBIfam" id="TIGR03367">
    <property type="entry name" value="queuosine_QueD"/>
    <property type="match status" value="1"/>
</dbReference>
<dbReference type="Gene3D" id="3.30.479.10">
    <property type="entry name" value="6-pyruvoyl tetrahydropterin synthase/QueD"/>
    <property type="match status" value="2"/>
</dbReference>
<evidence type="ECO:0000313" key="9">
    <source>
        <dbReference type="EMBL" id="GIJ29792.1"/>
    </source>
</evidence>